<feature type="region of interest" description="Disordered" evidence="2">
    <location>
        <begin position="158"/>
        <end position="192"/>
    </location>
</feature>
<feature type="region of interest" description="Disordered" evidence="2">
    <location>
        <begin position="1"/>
        <end position="59"/>
    </location>
</feature>
<feature type="region of interest" description="Disordered" evidence="2">
    <location>
        <begin position="1027"/>
        <end position="1061"/>
    </location>
</feature>
<reference evidence="3 4" key="1">
    <citation type="journal article" date="2014" name="Genome Biol. Evol.">
        <title>The secreted proteins of Achlya hypogyna and Thraustotheca clavata identify the ancestral oomycete secretome and reveal gene acquisitions by horizontal gene transfer.</title>
        <authorList>
            <person name="Misner I."/>
            <person name="Blouin N."/>
            <person name="Leonard G."/>
            <person name="Richards T.A."/>
            <person name="Lane C.E."/>
        </authorList>
    </citation>
    <scope>NUCLEOTIDE SEQUENCE [LARGE SCALE GENOMIC DNA]</scope>
    <source>
        <strain evidence="3 4">ATCC 48635</strain>
    </source>
</reference>
<sequence>MSVTRKLFGGADDGHLQPRPSLQLTPPAPLMRKPSYLLASAPLTPPSPPREHIKLRKDKVSPYARLYAQGVHLLDHKDQIHKLFGLTKTKEPRTPTRASQRPPSPSLAGRRDSIDRSKSIARGKEPSVRSTIRKIRRSLTSADDGAILVHVSRKCASPLDKAGEKRPGVSPLRTAKNASSRSPKSDLLSNKDAEPFLFPAPKAVGSSEKQPADKDDAKVQQLMEQIDLLKSTLGLSDEELQWKLESSKTNAFEVADRYLTAAEADYDRLLYEQSLLLNSPPDDYTKELSATLQGLHAHTTEIATLKTHLSKAQEELHELKAKVEDPKLVADIQAPLTASPTRRGSMAILQVQSMDVLRKEVLAIQEQFKQAVLKQNQAQTQLVATTDAVLERLENSVARFATEENLSAARELTKVPAATVPSAPQTPQVAAEASQATGEALLTLVERATVLCRHFSGYRAKELQRKERHINATLKQLEVWRARRETSKEYPAEMRRLEAAWCAKHLPDNQVCLERLCSLIPDSIAAMPIETLLDAARAAGVLYTRDLANYLKQNKLLQWVVTHEKDKARDNFISGDTAQCFTNLEMYDITEMRGIYLALPESFEFDKEGRKAEWRADFIAHLKILVQQYDGDTVKAGHATAVQGGPAYAHCAGARAEVKLKPLSDKQLLNPVYRYPTEDEIQQRLVKFETQAKRLAQKKTRLQTLSDHEIPLAKKEYHAVSDDCRSEDLIKSFGKATLIRLRDEAKKIYQSLCKERDGLKSEVAVAERAIQTACPTHEQYLEEIAAIRQLPPDVRNAVIPGPFAKTPALKPKERAMHKKLSAEEEAAARKSELSNAIAERSKELQKPEGEAAAQDGPRRLPKASCAKAVHDVLAQIRVVNAVKASPAVLHFLQNDFCARRSSRDLLRSDSSKSIVAGDEDDGAVTTAEAPAKKPALSQPKSHALLKMMGLATTPSLLKKRPSIIDPTLLDDIAKPNNLAEIQRRRSSRSPCASPLPKPKATIALGGVSEEGAPAGLSFLDELKRRANKNDQNAASPPKASFLDELKAKTVRPPGAAPPMSFLEELKAKRGVNA</sequence>
<feature type="region of interest" description="Disordered" evidence="2">
    <location>
        <begin position="86"/>
        <end position="131"/>
    </location>
</feature>
<gene>
    <name evidence="3" type="ORF">ACHHYP_12712</name>
</gene>
<feature type="coiled-coil region" evidence="1">
    <location>
        <begin position="742"/>
        <end position="769"/>
    </location>
</feature>
<keyword evidence="1" id="KW-0175">Coiled coil</keyword>
<dbReference type="Proteomes" id="UP000243579">
    <property type="component" value="Unassembled WGS sequence"/>
</dbReference>
<name>A0A1V9ZGN9_ACHHY</name>
<keyword evidence="4" id="KW-1185">Reference proteome</keyword>
<feature type="compositionally biased region" description="Basic and acidic residues" evidence="2">
    <location>
        <begin position="840"/>
        <end position="849"/>
    </location>
</feature>
<accession>A0A1V9ZGN9</accession>
<dbReference type="AlphaFoldDB" id="A0A1V9ZGN9"/>
<feature type="region of interest" description="Disordered" evidence="2">
    <location>
        <begin position="840"/>
        <end position="860"/>
    </location>
</feature>
<organism evidence="3 4">
    <name type="scientific">Achlya hypogyna</name>
    <name type="common">Oomycete</name>
    <name type="synonym">Protoachlya hypogyna</name>
    <dbReference type="NCBI Taxonomy" id="1202772"/>
    <lineage>
        <taxon>Eukaryota</taxon>
        <taxon>Sar</taxon>
        <taxon>Stramenopiles</taxon>
        <taxon>Oomycota</taxon>
        <taxon>Saprolegniomycetes</taxon>
        <taxon>Saprolegniales</taxon>
        <taxon>Achlyaceae</taxon>
        <taxon>Achlya</taxon>
    </lineage>
</organism>
<feature type="region of interest" description="Disordered" evidence="2">
    <location>
        <begin position="908"/>
        <end position="939"/>
    </location>
</feature>
<feature type="coiled-coil region" evidence="1">
    <location>
        <begin position="295"/>
        <end position="322"/>
    </location>
</feature>
<protein>
    <submittedName>
        <fullName evidence="3">Uncharacterized protein</fullName>
    </submittedName>
</protein>
<dbReference type="OrthoDB" id="18598at2759"/>
<evidence type="ECO:0000256" key="1">
    <source>
        <dbReference type="SAM" id="Coils"/>
    </source>
</evidence>
<dbReference type="EMBL" id="JNBR01000123">
    <property type="protein sequence ID" value="OQR97071.1"/>
    <property type="molecule type" value="Genomic_DNA"/>
</dbReference>
<feature type="compositionally biased region" description="Basic and acidic residues" evidence="2">
    <location>
        <begin position="109"/>
        <end position="127"/>
    </location>
</feature>
<proteinExistence type="predicted"/>
<evidence type="ECO:0000313" key="4">
    <source>
        <dbReference type="Proteomes" id="UP000243579"/>
    </source>
</evidence>
<evidence type="ECO:0000256" key="2">
    <source>
        <dbReference type="SAM" id="MobiDB-lite"/>
    </source>
</evidence>
<comment type="caution">
    <text evidence="3">The sequence shown here is derived from an EMBL/GenBank/DDBJ whole genome shotgun (WGS) entry which is preliminary data.</text>
</comment>
<evidence type="ECO:0000313" key="3">
    <source>
        <dbReference type="EMBL" id="OQR97071.1"/>
    </source>
</evidence>